<dbReference type="Gene3D" id="2.40.30.10">
    <property type="entry name" value="Translation factors"/>
    <property type="match status" value="1"/>
</dbReference>
<evidence type="ECO:0000256" key="2">
    <source>
        <dbReference type="ARBA" id="ARBA00022714"/>
    </source>
</evidence>
<dbReference type="RefSeq" id="WP_344900329.1">
    <property type="nucleotide sequence ID" value="NZ_BAAAWD010000015.1"/>
</dbReference>
<comment type="caution">
    <text evidence="5">The sequence shown here is derived from an EMBL/GenBank/DDBJ whole genome shotgun (WGS) entry which is preliminary data.</text>
</comment>
<proteinExistence type="predicted"/>
<dbReference type="InterPro" id="IPR017938">
    <property type="entry name" value="Riboflavin_synthase-like_b-brl"/>
</dbReference>
<accession>A0ABP6KS68</accession>
<feature type="domain" description="FAD-binding FR-type" evidence="4">
    <location>
        <begin position="10"/>
        <end position="111"/>
    </location>
</feature>
<protein>
    <submittedName>
        <fullName evidence="5">Ferredoxin reductase</fullName>
    </submittedName>
</protein>
<comment type="cofactor">
    <cofactor evidence="1">
        <name>FAD</name>
        <dbReference type="ChEBI" id="CHEBI:57692"/>
    </cofactor>
</comment>
<dbReference type="Gene3D" id="3.40.50.80">
    <property type="entry name" value="Nucleotide-binding domain of ferredoxin-NADP reductase (FNR) module"/>
    <property type="match status" value="1"/>
</dbReference>
<dbReference type="EMBL" id="BAAAWD010000015">
    <property type="protein sequence ID" value="GAA3022773.1"/>
    <property type="molecule type" value="Genomic_DNA"/>
</dbReference>
<dbReference type="InterPro" id="IPR050415">
    <property type="entry name" value="MRET"/>
</dbReference>
<sequence length="252" mass="26652">MARATVLGRLTWRVATVAAVRDETPGARTLVLDVPGWPGHLAGQHLDVRLTAPDGYSTQRSYSIASASGGDRLELTVELLPDGEVSPYLAGVLAPGDPLEVRGPIGGWFVWRPETPEPVQLVAGGSGVVPLMAMIRARAAAGADAPFRLLYSAREPGTALYRAELDRLSTGGSGLEVTYAYTRRAPEGWGRPAARVDADLLARAVWPPEREPAVFVCGPTGFVETVADLLVSAGHEPGLIRTERFGPSGGRP</sequence>
<keyword evidence="2" id="KW-0479">Metal-binding</keyword>
<dbReference type="PANTHER" id="PTHR47354">
    <property type="entry name" value="NADH OXIDOREDUCTASE HCR"/>
    <property type="match status" value="1"/>
</dbReference>
<gene>
    <name evidence="5" type="ORF">GCM10017559_54910</name>
</gene>
<dbReference type="InterPro" id="IPR017927">
    <property type="entry name" value="FAD-bd_FR_type"/>
</dbReference>
<dbReference type="PROSITE" id="PS51384">
    <property type="entry name" value="FAD_FR"/>
    <property type="match status" value="1"/>
</dbReference>
<evidence type="ECO:0000313" key="6">
    <source>
        <dbReference type="Proteomes" id="UP001499930"/>
    </source>
</evidence>
<evidence type="ECO:0000259" key="4">
    <source>
        <dbReference type="PROSITE" id="PS51384"/>
    </source>
</evidence>
<dbReference type="Proteomes" id="UP001499930">
    <property type="component" value="Unassembled WGS sequence"/>
</dbReference>
<evidence type="ECO:0000313" key="5">
    <source>
        <dbReference type="EMBL" id="GAA3022773.1"/>
    </source>
</evidence>
<dbReference type="CDD" id="cd06217">
    <property type="entry name" value="FNR_iron_sulfur_binding_3"/>
    <property type="match status" value="1"/>
</dbReference>
<keyword evidence="3" id="KW-0411">Iron-sulfur</keyword>
<evidence type="ECO:0000256" key="3">
    <source>
        <dbReference type="ARBA" id="ARBA00023014"/>
    </source>
</evidence>
<organism evidence="5 6">
    <name type="scientific">Streptosporangium longisporum</name>
    <dbReference type="NCBI Taxonomy" id="46187"/>
    <lineage>
        <taxon>Bacteria</taxon>
        <taxon>Bacillati</taxon>
        <taxon>Actinomycetota</taxon>
        <taxon>Actinomycetes</taxon>
        <taxon>Streptosporangiales</taxon>
        <taxon>Streptosporangiaceae</taxon>
        <taxon>Streptosporangium</taxon>
    </lineage>
</organism>
<dbReference type="InterPro" id="IPR039261">
    <property type="entry name" value="FNR_nucleotide-bd"/>
</dbReference>
<dbReference type="PANTHER" id="PTHR47354:SF5">
    <property type="entry name" value="PROTEIN RFBI"/>
    <property type="match status" value="1"/>
</dbReference>
<keyword evidence="2" id="KW-0001">2Fe-2S</keyword>
<reference evidence="6" key="1">
    <citation type="journal article" date="2019" name="Int. J. Syst. Evol. Microbiol.">
        <title>The Global Catalogue of Microorganisms (GCM) 10K type strain sequencing project: providing services to taxonomists for standard genome sequencing and annotation.</title>
        <authorList>
            <consortium name="The Broad Institute Genomics Platform"/>
            <consortium name="The Broad Institute Genome Sequencing Center for Infectious Disease"/>
            <person name="Wu L."/>
            <person name="Ma J."/>
        </authorList>
    </citation>
    <scope>NUCLEOTIDE SEQUENCE [LARGE SCALE GENOMIC DNA]</scope>
    <source>
        <strain evidence="6">JCM 3106</strain>
    </source>
</reference>
<dbReference type="InterPro" id="IPR008333">
    <property type="entry name" value="Cbr1-like_FAD-bd_dom"/>
</dbReference>
<dbReference type="Pfam" id="PF00970">
    <property type="entry name" value="FAD_binding_6"/>
    <property type="match status" value="1"/>
</dbReference>
<name>A0ABP6KS68_9ACTN</name>
<evidence type="ECO:0000256" key="1">
    <source>
        <dbReference type="ARBA" id="ARBA00001974"/>
    </source>
</evidence>
<keyword evidence="2" id="KW-0408">Iron</keyword>
<dbReference type="Pfam" id="PF00175">
    <property type="entry name" value="NAD_binding_1"/>
    <property type="match status" value="1"/>
</dbReference>
<dbReference type="SUPFAM" id="SSF63380">
    <property type="entry name" value="Riboflavin synthase domain-like"/>
    <property type="match status" value="1"/>
</dbReference>
<keyword evidence="6" id="KW-1185">Reference proteome</keyword>
<dbReference type="PRINTS" id="PR00406">
    <property type="entry name" value="CYTB5RDTASE"/>
</dbReference>
<dbReference type="InterPro" id="IPR001433">
    <property type="entry name" value="OxRdtase_FAD/NAD-bd"/>
</dbReference>
<dbReference type="SUPFAM" id="SSF52343">
    <property type="entry name" value="Ferredoxin reductase-like, C-terminal NADP-linked domain"/>
    <property type="match status" value="1"/>
</dbReference>